<evidence type="ECO:0000313" key="1">
    <source>
        <dbReference type="EMBL" id="ORY65504.1"/>
    </source>
</evidence>
<dbReference type="EMBL" id="MCFJ01000006">
    <property type="protein sequence ID" value="ORY65504.1"/>
    <property type="molecule type" value="Genomic_DNA"/>
</dbReference>
<organism evidence="1 2">
    <name type="scientific">Pseudomassariella vexata</name>
    <dbReference type="NCBI Taxonomy" id="1141098"/>
    <lineage>
        <taxon>Eukaryota</taxon>
        <taxon>Fungi</taxon>
        <taxon>Dikarya</taxon>
        <taxon>Ascomycota</taxon>
        <taxon>Pezizomycotina</taxon>
        <taxon>Sordariomycetes</taxon>
        <taxon>Xylariomycetidae</taxon>
        <taxon>Amphisphaeriales</taxon>
        <taxon>Pseudomassariaceae</taxon>
        <taxon>Pseudomassariella</taxon>
    </lineage>
</organism>
<evidence type="ECO:0000313" key="2">
    <source>
        <dbReference type="Proteomes" id="UP000193689"/>
    </source>
</evidence>
<name>A0A1Y2E2C7_9PEZI</name>
<dbReference type="OrthoDB" id="3540583at2759"/>
<dbReference type="GeneID" id="63776435"/>
<keyword evidence="2" id="KW-1185">Reference proteome</keyword>
<dbReference type="AlphaFoldDB" id="A0A1Y2E2C7"/>
<dbReference type="InParanoid" id="A0A1Y2E2C7"/>
<protein>
    <submittedName>
        <fullName evidence="1">Uncharacterized protein</fullName>
    </submittedName>
</protein>
<comment type="caution">
    <text evidence="1">The sequence shown here is derived from an EMBL/GenBank/DDBJ whole genome shotgun (WGS) entry which is preliminary data.</text>
</comment>
<accession>A0A1Y2E2C7</accession>
<reference evidence="1 2" key="1">
    <citation type="submission" date="2016-07" db="EMBL/GenBank/DDBJ databases">
        <title>Pervasive Adenine N6-methylation of Active Genes in Fungi.</title>
        <authorList>
            <consortium name="DOE Joint Genome Institute"/>
            <person name="Mondo S.J."/>
            <person name="Dannebaum R.O."/>
            <person name="Kuo R.C."/>
            <person name="Labutti K."/>
            <person name="Haridas S."/>
            <person name="Kuo A."/>
            <person name="Salamov A."/>
            <person name="Ahrendt S.R."/>
            <person name="Lipzen A."/>
            <person name="Sullivan W."/>
            <person name="Andreopoulos W.B."/>
            <person name="Clum A."/>
            <person name="Lindquist E."/>
            <person name="Daum C."/>
            <person name="Ramamoorthy G.K."/>
            <person name="Gryganskyi A."/>
            <person name="Culley D."/>
            <person name="Magnuson J.K."/>
            <person name="James T.Y."/>
            <person name="O'Malley M.A."/>
            <person name="Stajich J.E."/>
            <person name="Spatafora J.W."/>
            <person name="Visel A."/>
            <person name="Grigoriev I.V."/>
        </authorList>
    </citation>
    <scope>NUCLEOTIDE SEQUENCE [LARGE SCALE GENOMIC DNA]</scope>
    <source>
        <strain evidence="1 2">CBS 129021</strain>
    </source>
</reference>
<dbReference type="RefSeq" id="XP_040716656.1">
    <property type="nucleotide sequence ID" value="XM_040860223.1"/>
</dbReference>
<dbReference type="Proteomes" id="UP000193689">
    <property type="component" value="Unassembled WGS sequence"/>
</dbReference>
<proteinExistence type="predicted"/>
<gene>
    <name evidence="1" type="ORF">BCR38DRAFT_432964</name>
</gene>
<sequence length="182" mass="21283">MVLTRPQHPRYELYQTLNNRFFDTASPASEPDRGKFKANIWQMLLLAHTWTPGVMQQITADLYNICIITFSYKADHLREFEVSEVSVRGTYNSRHIFLGFVNDNHFQPMTTNQYKMWEFRYPRVTVEATAAFAHAPKETSTKTTTQHPWRNEFTREIPPPVPRGHGCDVNKLREFMGSKPLC</sequence>